<evidence type="ECO:0008006" key="3">
    <source>
        <dbReference type="Google" id="ProtNLM"/>
    </source>
</evidence>
<protein>
    <recommendedName>
        <fullName evidence="3">Type III secretion protein</fullName>
    </recommendedName>
</protein>
<dbReference type="EMBL" id="LNTU01000039">
    <property type="protein sequence ID" value="KXF75045.1"/>
    <property type="molecule type" value="Genomic_DNA"/>
</dbReference>
<name>A0A135HPA9_9HYPH</name>
<proteinExistence type="predicted"/>
<gene>
    <name evidence="1" type="ORF">ATN84_20370</name>
</gene>
<accession>A0A135HPA9</accession>
<comment type="caution">
    <text evidence="1">The sequence shown here is derived from an EMBL/GenBank/DDBJ whole genome shotgun (WGS) entry which is preliminary data.</text>
</comment>
<reference evidence="1 2" key="1">
    <citation type="submission" date="2015-11" db="EMBL/GenBank/DDBJ databases">
        <title>Draft genome sequence of Paramesorhizobium deserti A-3-E, a strain highly resistant to diverse beta-lactam antibiotics.</title>
        <authorList>
            <person name="Lv R."/>
            <person name="Yang X."/>
            <person name="Fang N."/>
            <person name="Guo J."/>
            <person name="Luo X."/>
            <person name="Peng F."/>
            <person name="Yang R."/>
            <person name="Cui Y."/>
            <person name="Fang C."/>
            <person name="Song Y."/>
        </authorList>
    </citation>
    <scope>NUCLEOTIDE SEQUENCE [LARGE SCALE GENOMIC DNA]</scope>
    <source>
        <strain evidence="1 2">A-3-E</strain>
    </source>
</reference>
<evidence type="ECO:0000313" key="1">
    <source>
        <dbReference type="EMBL" id="KXF75045.1"/>
    </source>
</evidence>
<dbReference type="AlphaFoldDB" id="A0A135HPA9"/>
<dbReference type="Proteomes" id="UP000070107">
    <property type="component" value="Unassembled WGS sequence"/>
</dbReference>
<organism evidence="1 2">
    <name type="scientific">Paramesorhizobium deserti</name>
    <dbReference type="NCBI Taxonomy" id="1494590"/>
    <lineage>
        <taxon>Bacteria</taxon>
        <taxon>Pseudomonadati</taxon>
        <taxon>Pseudomonadota</taxon>
        <taxon>Alphaproteobacteria</taxon>
        <taxon>Hyphomicrobiales</taxon>
        <taxon>Phyllobacteriaceae</taxon>
        <taxon>Paramesorhizobium</taxon>
    </lineage>
</organism>
<evidence type="ECO:0000313" key="2">
    <source>
        <dbReference type="Proteomes" id="UP000070107"/>
    </source>
</evidence>
<keyword evidence="2" id="KW-1185">Reference proteome</keyword>
<sequence>MTAAEFVGAEKAREPAEQWAGIAATPLRFLHPSHIAACFNGVVTPKAAEQLAASPRIAKRLERLVADHHGLPAFPGEMAVDDGDLRLMRMSSDEFQEFAWSAGAIYWAHVLSGEIRANAVAALKEIVGEATFTLALAHRDLAGGEPKPDDPEALREHVQRDGDACLASWYASMPPALHAWLRLKLPEDYSLAPPASAEKREKCLAIARRLAQSGDAADIADGRQ</sequence>
<dbReference type="STRING" id="1494590.ATN84_20370"/>